<feature type="domain" description="MsrB" evidence="7">
    <location>
        <begin position="36"/>
        <end position="158"/>
    </location>
</feature>
<dbReference type="PANTHER" id="PTHR10173:SF52">
    <property type="entry name" value="METHIONINE-R-SULFOXIDE REDUCTASE B1"/>
    <property type="match status" value="1"/>
</dbReference>
<dbReference type="OrthoDB" id="44061at2759"/>
<gene>
    <name evidence="8" type="ORF">CINCED_3A003969</name>
</gene>
<dbReference type="InterPro" id="IPR028427">
    <property type="entry name" value="Met_Sox_Rdtase_MsrB"/>
</dbReference>
<dbReference type="HAMAP" id="MF_01400">
    <property type="entry name" value="MsrB"/>
    <property type="match status" value="1"/>
</dbReference>
<evidence type="ECO:0000256" key="3">
    <source>
        <dbReference type="ARBA" id="ARBA00022833"/>
    </source>
</evidence>
<dbReference type="FunFam" id="2.170.150.20:FF:000001">
    <property type="entry name" value="Peptide methionine sulfoxide reductase MsrB"/>
    <property type="match status" value="1"/>
</dbReference>
<dbReference type="GO" id="GO:0033743">
    <property type="term" value="F:peptide-methionine (R)-S-oxide reductase activity"/>
    <property type="evidence" value="ECO:0007669"/>
    <property type="project" value="UniProtKB-EC"/>
</dbReference>
<dbReference type="GO" id="GO:0046872">
    <property type="term" value="F:metal ion binding"/>
    <property type="evidence" value="ECO:0007669"/>
    <property type="project" value="UniProtKB-KW"/>
</dbReference>
<comment type="function">
    <text evidence="6">Methionine-sulfoxide reductase that specifically reduces methionine (R)-sulfoxide back to methionine. While in many cases methionine oxidation is the result of random oxidation following oxidative stress, methionine oxidation is also a post-translational modification that takes place on specific residues.</text>
</comment>
<evidence type="ECO:0000256" key="1">
    <source>
        <dbReference type="ARBA" id="ARBA00007174"/>
    </source>
</evidence>
<dbReference type="EC" id="1.8.4.12" evidence="6"/>
<evidence type="ECO:0000256" key="6">
    <source>
        <dbReference type="RuleBase" id="RU365044"/>
    </source>
</evidence>
<evidence type="ECO:0000313" key="8">
    <source>
        <dbReference type="EMBL" id="VVC40149.1"/>
    </source>
</evidence>
<comment type="catalytic activity">
    <reaction evidence="5 6">
        <text>L-methionyl-[protein] + [thioredoxin]-disulfide + H2O = L-methionyl-(R)-S-oxide-[protein] + [thioredoxin]-dithiol</text>
        <dbReference type="Rhea" id="RHEA:24164"/>
        <dbReference type="Rhea" id="RHEA-COMP:10698"/>
        <dbReference type="Rhea" id="RHEA-COMP:10700"/>
        <dbReference type="Rhea" id="RHEA-COMP:12313"/>
        <dbReference type="Rhea" id="RHEA-COMP:12314"/>
        <dbReference type="ChEBI" id="CHEBI:15377"/>
        <dbReference type="ChEBI" id="CHEBI:16044"/>
        <dbReference type="ChEBI" id="CHEBI:29950"/>
        <dbReference type="ChEBI" id="CHEBI:45764"/>
        <dbReference type="ChEBI" id="CHEBI:50058"/>
        <dbReference type="EC" id="1.8.4.12"/>
    </reaction>
</comment>
<dbReference type="GO" id="GO:0005737">
    <property type="term" value="C:cytoplasm"/>
    <property type="evidence" value="ECO:0007669"/>
    <property type="project" value="TreeGrafter"/>
</dbReference>
<organism evidence="8 9">
    <name type="scientific">Cinara cedri</name>
    <dbReference type="NCBI Taxonomy" id="506608"/>
    <lineage>
        <taxon>Eukaryota</taxon>
        <taxon>Metazoa</taxon>
        <taxon>Ecdysozoa</taxon>
        <taxon>Arthropoda</taxon>
        <taxon>Hexapoda</taxon>
        <taxon>Insecta</taxon>
        <taxon>Pterygota</taxon>
        <taxon>Neoptera</taxon>
        <taxon>Paraneoptera</taxon>
        <taxon>Hemiptera</taxon>
        <taxon>Sternorrhyncha</taxon>
        <taxon>Aphidomorpha</taxon>
        <taxon>Aphidoidea</taxon>
        <taxon>Aphididae</taxon>
        <taxon>Lachninae</taxon>
        <taxon>Cinara</taxon>
    </lineage>
</organism>
<evidence type="ECO:0000256" key="4">
    <source>
        <dbReference type="ARBA" id="ARBA00023002"/>
    </source>
</evidence>
<dbReference type="PANTHER" id="PTHR10173">
    <property type="entry name" value="METHIONINE SULFOXIDE REDUCTASE"/>
    <property type="match status" value="1"/>
</dbReference>
<dbReference type="Gene3D" id="2.170.150.20">
    <property type="entry name" value="Peptide methionine sulfoxide reductase"/>
    <property type="match status" value="1"/>
</dbReference>
<dbReference type="GO" id="GO:0030091">
    <property type="term" value="P:protein repair"/>
    <property type="evidence" value="ECO:0007669"/>
    <property type="project" value="InterPro"/>
</dbReference>
<protein>
    <recommendedName>
        <fullName evidence="6">Peptide-methionine (R)-S-oxide reductase</fullName>
        <ecNumber evidence="6">1.8.4.12</ecNumber>
    </recommendedName>
</protein>
<sequence length="164" mass="18622">MYCRCKILGLTKLLQFRNKTNLIRKTMSHEESVDYKTDLKKRLSPIQYHVTQEKGTERAFTGKYNKTTEAGLYTCVVCNETLFTSETKFDSGCGWPAFNDVIDQKKVKLTTDTSNGMIRTEVQCGKCDAHLGHVFKDGPPPTGRRFCINSASMNFHPLNPNTNE</sequence>
<keyword evidence="9" id="KW-1185">Reference proteome</keyword>
<evidence type="ECO:0000259" key="7">
    <source>
        <dbReference type="PROSITE" id="PS51790"/>
    </source>
</evidence>
<evidence type="ECO:0000256" key="2">
    <source>
        <dbReference type="ARBA" id="ARBA00022723"/>
    </source>
</evidence>
<dbReference type="AlphaFoldDB" id="A0A5E4N676"/>
<dbReference type="PROSITE" id="PS51790">
    <property type="entry name" value="MSRB"/>
    <property type="match status" value="1"/>
</dbReference>
<dbReference type="Pfam" id="PF01641">
    <property type="entry name" value="SelR"/>
    <property type="match status" value="1"/>
</dbReference>
<dbReference type="NCBIfam" id="TIGR00357">
    <property type="entry name" value="peptide-methionine (R)-S-oxide reductase MsrB"/>
    <property type="match status" value="1"/>
</dbReference>
<dbReference type="InterPro" id="IPR002579">
    <property type="entry name" value="Met_Sox_Rdtase_MsrB_dom"/>
</dbReference>
<proteinExistence type="inferred from homology"/>
<reference evidence="8 9" key="1">
    <citation type="submission" date="2019-08" db="EMBL/GenBank/DDBJ databases">
        <authorList>
            <person name="Alioto T."/>
            <person name="Alioto T."/>
            <person name="Gomez Garrido J."/>
        </authorList>
    </citation>
    <scope>NUCLEOTIDE SEQUENCE [LARGE SCALE GENOMIC DNA]</scope>
</reference>
<name>A0A5E4N676_9HEMI</name>
<evidence type="ECO:0000313" key="9">
    <source>
        <dbReference type="Proteomes" id="UP000325440"/>
    </source>
</evidence>
<dbReference type="Proteomes" id="UP000325440">
    <property type="component" value="Unassembled WGS sequence"/>
</dbReference>
<comment type="cofactor">
    <cofactor evidence="6">
        <name>Zn(2+)</name>
        <dbReference type="ChEBI" id="CHEBI:29105"/>
    </cofactor>
    <text evidence="6">Binds 1 zinc ion per subunit.</text>
</comment>
<dbReference type="InterPro" id="IPR011057">
    <property type="entry name" value="Mss4-like_sf"/>
</dbReference>
<keyword evidence="4 6" id="KW-0560">Oxidoreductase</keyword>
<keyword evidence="3 6" id="KW-0862">Zinc</keyword>
<accession>A0A5E4N676</accession>
<evidence type="ECO:0000256" key="5">
    <source>
        <dbReference type="ARBA" id="ARBA00048488"/>
    </source>
</evidence>
<dbReference type="GO" id="GO:0006979">
    <property type="term" value="P:response to oxidative stress"/>
    <property type="evidence" value="ECO:0007669"/>
    <property type="project" value="InterPro"/>
</dbReference>
<keyword evidence="2 6" id="KW-0479">Metal-binding</keyword>
<dbReference type="SUPFAM" id="SSF51316">
    <property type="entry name" value="Mss4-like"/>
    <property type="match status" value="1"/>
</dbReference>
<comment type="similarity">
    <text evidence="1 6">Belongs to the MsrB Met sulfoxide reductase family.</text>
</comment>
<dbReference type="EMBL" id="CABPRJ010001901">
    <property type="protein sequence ID" value="VVC40149.1"/>
    <property type="molecule type" value="Genomic_DNA"/>
</dbReference>